<comment type="subcellular location">
    <subcellularLocation>
        <location evidence="1">Cell membrane</location>
        <topology evidence="1">Multi-pass membrane protein</topology>
    </subcellularLocation>
</comment>
<keyword evidence="3" id="KW-1003">Cell membrane</keyword>
<evidence type="ECO:0000313" key="10">
    <source>
        <dbReference type="Proteomes" id="UP000236311"/>
    </source>
</evidence>
<feature type="transmembrane region" description="Helical" evidence="7">
    <location>
        <begin position="44"/>
        <end position="71"/>
    </location>
</feature>
<feature type="transmembrane region" description="Helical" evidence="7">
    <location>
        <begin position="275"/>
        <end position="293"/>
    </location>
</feature>
<sequence length="346" mass="40384">MNRKEPKTVYFEILRLIAIFGVLFCHTGRSGIHHYLETDNRFNYWFGIFAVSVAQYCIPLFFMITGALLLKRQESISYVLRHRVLRIVCVIVLAALFQYLWRLRGQPGLGFDRKLYFQMVYEGSAAGQHWFLYAYLSFLLILPFLQRLVKVIPARSWFIYLFIIWEIIYGLFPIIAYYQEWGSTPLELSMFGDAVLYSMLGYFVECCTEDFFYKGKNVFWTFIIVSLLVAGTMYMNHTTLDGHYAAYGSALAPVFSFLIYITVRYICCHWRCPVILEKGFLFAGSGVFGVYLMEGPLRETFYFIYLVLNTRIYSYPATFVWIFTCIVTGILITNLLKKVPVIGKLL</sequence>
<dbReference type="GO" id="GO:0005886">
    <property type="term" value="C:plasma membrane"/>
    <property type="evidence" value="ECO:0007669"/>
    <property type="project" value="UniProtKB-SubCell"/>
</dbReference>
<evidence type="ECO:0000256" key="6">
    <source>
        <dbReference type="ARBA" id="ARBA00023136"/>
    </source>
</evidence>
<keyword evidence="4 7" id="KW-0812">Transmembrane</keyword>
<keyword evidence="6 7" id="KW-0472">Membrane</keyword>
<dbReference type="OrthoDB" id="9810469at2"/>
<feature type="transmembrane region" description="Helical" evidence="7">
    <location>
        <begin position="219"/>
        <end position="238"/>
    </location>
</feature>
<evidence type="ECO:0000259" key="8">
    <source>
        <dbReference type="Pfam" id="PF01757"/>
    </source>
</evidence>
<dbReference type="RefSeq" id="WP_103239284.1">
    <property type="nucleotide sequence ID" value="NZ_CANRXC010000002.1"/>
</dbReference>
<dbReference type="GO" id="GO:0016413">
    <property type="term" value="F:O-acetyltransferase activity"/>
    <property type="evidence" value="ECO:0007669"/>
    <property type="project" value="TreeGrafter"/>
</dbReference>
<evidence type="ECO:0000256" key="3">
    <source>
        <dbReference type="ARBA" id="ARBA00022475"/>
    </source>
</evidence>
<feature type="transmembrane region" description="Helical" evidence="7">
    <location>
        <begin position="244"/>
        <end position="263"/>
    </location>
</feature>
<dbReference type="InterPro" id="IPR002656">
    <property type="entry name" value="Acyl_transf_3_dom"/>
</dbReference>
<gene>
    <name evidence="9" type="ORF">AMURIS_01892</name>
</gene>
<keyword evidence="10" id="KW-1185">Reference proteome</keyword>
<feature type="transmembrane region" description="Helical" evidence="7">
    <location>
        <begin position="83"/>
        <end position="101"/>
    </location>
</feature>
<evidence type="ECO:0000256" key="1">
    <source>
        <dbReference type="ARBA" id="ARBA00004651"/>
    </source>
</evidence>
<feature type="transmembrane region" description="Helical" evidence="7">
    <location>
        <begin position="157"/>
        <end position="178"/>
    </location>
</feature>
<reference evidence="9 10" key="1">
    <citation type="submission" date="2018-01" db="EMBL/GenBank/DDBJ databases">
        <authorList>
            <person name="Gaut B.S."/>
            <person name="Morton B.R."/>
            <person name="Clegg M.T."/>
            <person name="Duvall M.R."/>
        </authorList>
    </citation>
    <scope>NUCLEOTIDE SEQUENCE [LARGE SCALE GENOMIC DNA]</scope>
    <source>
        <strain evidence="9">GP69</strain>
    </source>
</reference>
<organism evidence="9 10">
    <name type="scientific">Acetatifactor muris</name>
    <dbReference type="NCBI Taxonomy" id="879566"/>
    <lineage>
        <taxon>Bacteria</taxon>
        <taxon>Bacillati</taxon>
        <taxon>Bacillota</taxon>
        <taxon>Clostridia</taxon>
        <taxon>Lachnospirales</taxon>
        <taxon>Lachnospiraceae</taxon>
        <taxon>Acetatifactor</taxon>
    </lineage>
</organism>
<keyword evidence="9" id="KW-0808">Transferase</keyword>
<evidence type="ECO:0000256" key="2">
    <source>
        <dbReference type="ARBA" id="ARBA00007400"/>
    </source>
</evidence>
<evidence type="ECO:0000256" key="5">
    <source>
        <dbReference type="ARBA" id="ARBA00022989"/>
    </source>
</evidence>
<keyword evidence="5 7" id="KW-1133">Transmembrane helix</keyword>
<dbReference type="GO" id="GO:0009246">
    <property type="term" value="P:enterobacterial common antigen biosynthetic process"/>
    <property type="evidence" value="ECO:0007669"/>
    <property type="project" value="TreeGrafter"/>
</dbReference>
<keyword evidence="9" id="KW-0012">Acyltransferase</keyword>
<dbReference type="EMBL" id="OFSM01000008">
    <property type="protein sequence ID" value="SOY29177.1"/>
    <property type="molecule type" value="Genomic_DNA"/>
</dbReference>
<dbReference type="AlphaFoldDB" id="A0A2K4ZFD2"/>
<feature type="domain" description="Acyltransferase 3" evidence="8">
    <location>
        <begin position="10"/>
        <end position="330"/>
    </location>
</feature>
<feature type="transmembrane region" description="Helical" evidence="7">
    <location>
        <begin position="313"/>
        <end position="336"/>
    </location>
</feature>
<feature type="transmembrane region" description="Helical" evidence="7">
    <location>
        <begin position="127"/>
        <end position="145"/>
    </location>
</feature>
<protein>
    <submittedName>
        <fullName evidence="9">Acyltransferase family protein</fullName>
    </submittedName>
</protein>
<feature type="transmembrane region" description="Helical" evidence="7">
    <location>
        <begin position="190"/>
        <end position="207"/>
    </location>
</feature>
<evidence type="ECO:0000256" key="4">
    <source>
        <dbReference type="ARBA" id="ARBA00022692"/>
    </source>
</evidence>
<name>A0A2K4ZFD2_9FIRM</name>
<feature type="transmembrane region" description="Helical" evidence="7">
    <location>
        <begin position="12"/>
        <end position="32"/>
    </location>
</feature>
<dbReference type="PANTHER" id="PTHR40074">
    <property type="entry name" value="O-ACETYLTRANSFERASE WECH"/>
    <property type="match status" value="1"/>
</dbReference>
<dbReference type="Proteomes" id="UP000236311">
    <property type="component" value="Unassembled WGS sequence"/>
</dbReference>
<comment type="similarity">
    <text evidence="2">Belongs to the acyltransferase 3 family.</text>
</comment>
<accession>A0A2K4ZFD2</accession>
<evidence type="ECO:0000313" key="9">
    <source>
        <dbReference type="EMBL" id="SOY29177.1"/>
    </source>
</evidence>
<evidence type="ECO:0000256" key="7">
    <source>
        <dbReference type="SAM" id="Phobius"/>
    </source>
</evidence>
<dbReference type="Pfam" id="PF01757">
    <property type="entry name" value="Acyl_transf_3"/>
    <property type="match status" value="1"/>
</dbReference>
<dbReference type="PANTHER" id="PTHR40074:SF2">
    <property type="entry name" value="O-ACETYLTRANSFERASE WECH"/>
    <property type="match status" value="1"/>
</dbReference>
<proteinExistence type="inferred from homology"/>